<accession>A0A4C1XTV8</accession>
<proteinExistence type="predicted"/>
<evidence type="ECO:0000313" key="2">
    <source>
        <dbReference type="EMBL" id="GBP66004.1"/>
    </source>
</evidence>
<keyword evidence="3" id="KW-1185">Reference proteome</keyword>
<reference evidence="2 3" key="1">
    <citation type="journal article" date="2019" name="Commun. Biol.">
        <title>The bagworm genome reveals a unique fibroin gene that provides high tensile strength.</title>
        <authorList>
            <person name="Kono N."/>
            <person name="Nakamura H."/>
            <person name="Ohtoshi R."/>
            <person name="Tomita M."/>
            <person name="Numata K."/>
            <person name="Arakawa K."/>
        </authorList>
    </citation>
    <scope>NUCLEOTIDE SEQUENCE [LARGE SCALE GENOMIC DNA]</scope>
</reference>
<organism evidence="2 3">
    <name type="scientific">Eumeta variegata</name>
    <name type="common">Bagworm moth</name>
    <name type="synonym">Eumeta japonica</name>
    <dbReference type="NCBI Taxonomy" id="151549"/>
    <lineage>
        <taxon>Eukaryota</taxon>
        <taxon>Metazoa</taxon>
        <taxon>Ecdysozoa</taxon>
        <taxon>Arthropoda</taxon>
        <taxon>Hexapoda</taxon>
        <taxon>Insecta</taxon>
        <taxon>Pterygota</taxon>
        <taxon>Neoptera</taxon>
        <taxon>Endopterygota</taxon>
        <taxon>Lepidoptera</taxon>
        <taxon>Glossata</taxon>
        <taxon>Ditrysia</taxon>
        <taxon>Tineoidea</taxon>
        <taxon>Psychidae</taxon>
        <taxon>Oiketicinae</taxon>
        <taxon>Eumeta</taxon>
    </lineage>
</organism>
<gene>
    <name evidence="2" type="ORF">EVAR_47504_1</name>
</gene>
<dbReference type="Proteomes" id="UP000299102">
    <property type="component" value="Unassembled WGS sequence"/>
</dbReference>
<evidence type="ECO:0000256" key="1">
    <source>
        <dbReference type="SAM" id="MobiDB-lite"/>
    </source>
</evidence>
<name>A0A4C1XTV8_EUMVA</name>
<feature type="region of interest" description="Disordered" evidence="1">
    <location>
        <begin position="66"/>
        <end position="121"/>
    </location>
</feature>
<dbReference type="EMBL" id="BGZK01000945">
    <property type="protein sequence ID" value="GBP66004.1"/>
    <property type="molecule type" value="Genomic_DNA"/>
</dbReference>
<evidence type="ECO:0000313" key="3">
    <source>
        <dbReference type="Proteomes" id="UP000299102"/>
    </source>
</evidence>
<feature type="compositionally biased region" description="Polar residues" evidence="1">
    <location>
        <begin position="97"/>
        <end position="114"/>
    </location>
</feature>
<comment type="caution">
    <text evidence="2">The sequence shown here is derived from an EMBL/GenBank/DDBJ whole genome shotgun (WGS) entry which is preliminary data.</text>
</comment>
<dbReference type="AlphaFoldDB" id="A0A4C1XTV8"/>
<protein>
    <submittedName>
        <fullName evidence="2">Uncharacterized protein</fullName>
    </submittedName>
</protein>
<sequence>MKISHLKTTRFSPALLRSFQVIICNPDAGYDSNPEPAPFSNTDLGPLSVAITIFVRTFLYKKASGSRAPISRGFPQTSARSSRRGGHVTTALLIQPPRSQLTARLPQRNPQRVSHPTGPHH</sequence>